<dbReference type="Pfam" id="PF07704">
    <property type="entry name" value="PSK_trans_fac"/>
    <property type="match status" value="1"/>
</dbReference>
<dbReference type="EMBL" id="JAVDRL010000007">
    <property type="protein sequence ID" value="MDR6531842.1"/>
    <property type="molecule type" value="Genomic_DNA"/>
</dbReference>
<accession>A0ABU1N093</accession>
<feature type="compositionally biased region" description="Polar residues" evidence="1">
    <location>
        <begin position="42"/>
        <end position="58"/>
    </location>
</feature>
<protein>
    <recommendedName>
        <fullName evidence="4">Ribbon-helix-helix CopG family protein</fullName>
    </recommendedName>
</protein>
<comment type="caution">
    <text evidence="2">The sequence shown here is derived from an EMBL/GenBank/DDBJ whole genome shotgun (WGS) entry which is preliminary data.</text>
</comment>
<dbReference type="InterPro" id="IPR011660">
    <property type="entry name" value="VapB-like"/>
</dbReference>
<sequence>MAIHVANPEVCALVKRFAKERGVSMSQAVKIAVKEALAARGQPTSEAEAQSAATHHST</sequence>
<dbReference type="RefSeq" id="WP_310032050.1">
    <property type="nucleotide sequence ID" value="NZ_JAVDRL010000007.1"/>
</dbReference>
<organism evidence="2 3">
    <name type="scientific">Caulobacter rhizosphaerae</name>
    <dbReference type="NCBI Taxonomy" id="2010972"/>
    <lineage>
        <taxon>Bacteria</taxon>
        <taxon>Pseudomonadati</taxon>
        <taxon>Pseudomonadota</taxon>
        <taxon>Alphaproteobacteria</taxon>
        <taxon>Caulobacterales</taxon>
        <taxon>Caulobacteraceae</taxon>
        <taxon>Caulobacter</taxon>
    </lineage>
</organism>
<evidence type="ECO:0000313" key="3">
    <source>
        <dbReference type="Proteomes" id="UP001262754"/>
    </source>
</evidence>
<reference evidence="2 3" key="1">
    <citation type="submission" date="2023-07" db="EMBL/GenBank/DDBJ databases">
        <title>Sorghum-associated microbial communities from plants grown in Nebraska, USA.</title>
        <authorList>
            <person name="Schachtman D."/>
        </authorList>
    </citation>
    <scope>NUCLEOTIDE SEQUENCE [LARGE SCALE GENOMIC DNA]</scope>
    <source>
        <strain evidence="2 3">DS2154</strain>
    </source>
</reference>
<name>A0ABU1N093_9CAUL</name>
<evidence type="ECO:0000313" key="2">
    <source>
        <dbReference type="EMBL" id="MDR6531842.1"/>
    </source>
</evidence>
<evidence type="ECO:0000256" key="1">
    <source>
        <dbReference type="SAM" id="MobiDB-lite"/>
    </source>
</evidence>
<gene>
    <name evidence="2" type="ORF">J2800_002595</name>
</gene>
<proteinExistence type="predicted"/>
<keyword evidence="3" id="KW-1185">Reference proteome</keyword>
<dbReference type="Proteomes" id="UP001262754">
    <property type="component" value="Unassembled WGS sequence"/>
</dbReference>
<evidence type="ECO:0008006" key="4">
    <source>
        <dbReference type="Google" id="ProtNLM"/>
    </source>
</evidence>
<feature type="region of interest" description="Disordered" evidence="1">
    <location>
        <begin position="39"/>
        <end position="58"/>
    </location>
</feature>